<accession>A0A2K9P393</accession>
<dbReference type="InterPro" id="IPR041492">
    <property type="entry name" value="HAD_2"/>
</dbReference>
<dbReference type="InterPro" id="IPR036412">
    <property type="entry name" value="HAD-like_sf"/>
</dbReference>
<dbReference type="SFLD" id="SFLDS00003">
    <property type="entry name" value="Haloacid_Dehalogenase"/>
    <property type="match status" value="1"/>
</dbReference>
<name>A0A2K9P393_9FIRM</name>
<dbReference type="SUPFAM" id="SSF56784">
    <property type="entry name" value="HAD-like"/>
    <property type="match status" value="1"/>
</dbReference>
<dbReference type="Proteomes" id="UP000235589">
    <property type="component" value="Chromosome"/>
</dbReference>
<dbReference type="PANTHER" id="PTHR18901:SF38">
    <property type="entry name" value="PSEUDOURIDINE-5'-PHOSPHATASE"/>
    <property type="match status" value="1"/>
</dbReference>
<dbReference type="OrthoDB" id="9797743at2"/>
<evidence type="ECO:0000313" key="1">
    <source>
        <dbReference type="EMBL" id="AUO19727.1"/>
    </source>
</evidence>
<dbReference type="Pfam" id="PF13419">
    <property type="entry name" value="HAD_2"/>
    <property type="match status" value="1"/>
</dbReference>
<reference evidence="1 2" key="1">
    <citation type="submission" date="2017-04" db="EMBL/GenBank/DDBJ databases">
        <title>Monoglobus pectinilyticus 14 draft genome.</title>
        <authorList>
            <person name="Kim C."/>
            <person name="Rosendale D.I."/>
            <person name="Kelly W.J."/>
            <person name="Tannock G.W."/>
            <person name="Patchett M.L."/>
            <person name="Jordens J.Z."/>
        </authorList>
    </citation>
    <scope>NUCLEOTIDE SEQUENCE [LARGE SCALE GENOMIC DNA]</scope>
    <source>
        <strain evidence="1 2">14</strain>
    </source>
</reference>
<dbReference type="CDD" id="cd07505">
    <property type="entry name" value="HAD_BPGM-like"/>
    <property type="match status" value="1"/>
</dbReference>
<dbReference type="PRINTS" id="PR00413">
    <property type="entry name" value="HADHALOGNASE"/>
</dbReference>
<dbReference type="AlphaFoldDB" id="A0A2K9P393"/>
<dbReference type="PANTHER" id="PTHR18901">
    <property type="entry name" value="2-DEOXYGLUCOSE-6-PHOSPHATE PHOSPHATASE 2"/>
    <property type="match status" value="1"/>
</dbReference>
<dbReference type="NCBIfam" id="TIGR01549">
    <property type="entry name" value="HAD-SF-IA-v1"/>
    <property type="match status" value="1"/>
</dbReference>
<dbReference type="SFLD" id="SFLDG01135">
    <property type="entry name" value="C1.5.6:_HAD__Beta-PGM__Phospha"/>
    <property type="match status" value="1"/>
</dbReference>
<dbReference type="Gene3D" id="1.10.150.240">
    <property type="entry name" value="Putative phosphatase, domain 2"/>
    <property type="match status" value="1"/>
</dbReference>
<dbReference type="KEGG" id="mpec:B9O19_01569"/>
<dbReference type="InterPro" id="IPR006439">
    <property type="entry name" value="HAD-SF_hydro_IA"/>
</dbReference>
<dbReference type="InterPro" id="IPR023198">
    <property type="entry name" value="PGP-like_dom2"/>
</dbReference>
<dbReference type="SFLD" id="SFLDG01129">
    <property type="entry name" value="C1.5:_HAD__Beta-PGM__Phosphata"/>
    <property type="match status" value="1"/>
</dbReference>
<sequence>MADKKIKGVLFDMDGTMFDTETMSIYIWAATARYYNINISREFMMECMGLSTKAIGEKFDKAFGDVLNYETFRSAKNKVMEEIVEEDGVPHKKGLTEILDYIKENGIKAAIATSTSNERAVYNLEEGKVIQYFDEVISGDMVDKSKPEPDIYLLAAKKLGLRPEECMVLEDSKNGIISARRANCLAVLVPDIIPVDDEMIEAADYVCEDLLEVIDLIKRINK</sequence>
<dbReference type="RefSeq" id="WP_102365906.1">
    <property type="nucleotide sequence ID" value="NZ_CP020991.1"/>
</dbReference>
<gene>
    <name evidence="1" type="ORF">B9O19_01569</name>
</gene>
<dbReference type="NCBIfam" id="TIGR01509">
    <property type="entry name" value="HAD-SF-IA-v3"/>
    <property type="match status" value="1"/>
</dbReference>
<dbReference type="Gene3D" id="3.40.50.1000">
    <property type="entry name" value="HAD superfamily/HAD-like"/>
    <property type="match status" value="1"/>
</dbReference>
<protein>
    <submittedName>
        <fullName evidence="1">Pseudouridine-5' phosphatase</fullName>
    </submittedName>
</protein>
<keyword evidence="2" id="KW-1185">Reference proteome</keyword>
<dbReference type="GeneID" id="98062961"/>
<proteinExistence type="predicted"/>
<evidence type="ECO:0000313" key="2">
    <source>
        <dbReference type="Proteomes" id="UP000235589"/>
    </source>
</evidence>
<organism evidence="1 2">
    <name type="scientific">Monoglobus pectinilyticus</name>
    <dbReference type="NCBI Taxonomy" id="1981510"/>
    <lineage>
        <taxon>Bacteria</taxon>
        <taxon>Bacillati</taxon>
        <taxon>Bacillota</taxon>
        <taxon>Clostridia</taxon>
        <taxon>Monoglobales</taxon>
        <taxon>Monoglobaceae</taxon>
        <taxon>Monoglobus</taxon>
    </lineage>
</organism>
<dbReference type="EMBL" id="CP020991">
    <property type="protein sequence ID" value="AUO19727.1"/>
    <property type="molecule type" value="Genomic_DNA"/>
</dbReference>
<dbReference type="InterPro" id="IPR023214">
    <property type="entry name" value="HAD_sf"/>
</dbReference>